<feature type="region of interest" description="Disordered" evidence="4">
    <location>
        <begin position="194"/>
        <end position="225"/>
    </location>
</feature>
<keyword evidence="3" id="KW-0067">ATP-binding</keyword>
<dbReference type="InterPro" id="IPR000330">
    <property type="entry name" value="SNF2_N"/>
</dbReference>
<feature type="compositionally biased region" description="Basic and acidic residues" evidence="4">
    <location>
        <begin position="378"/>
        <end position="389"/>
    </location>
</feature>
<dbReference type="InterPro" id="IPR001650">
    <property type="entry name" value="Helicase_C-like"/>
</dbReference>
<dbReference type="PROSITE" id="PS51194">
    <property type="entry name" value="HELICASE_CTER"/>
    <property type="match status" value="1"/>
</dbReference>
<comment type="caution">
    <text evidence="7">The sequence shown here is derived from an EMBL/GenBank/DDBJ whole genome shotgun (WGS) entry which is preliminary data.</text>
</comment>
<dbReference type="Gene3D" id="3.40.50.10810">
    <property type="entry name" value="Tandem AAA-ATPase domain"/>
    <property type="match status" value="2"/>
</dbReference>
<sequence length="1382" mass="155814">MEGTMVTTMKRKWTGNCQGSFGKKGKKKWIFNMELNYEKNNIVPQRAAARKANKVFRDCHEISESEKEDTTFNKSHTHVIEEENKRSDTNFAEEKEKDDQESCNEIEVDNYEDEEDEEWRPRTKDERGSESEIENEKGTDTEYSDSDLEIDPYTIDTRKLKKRNSKGEDDGDEGRYQRRVKAWRKDRRKRRKEAEGKTYFSKGKEKKEEEEYLDDPSGSDEELESNEQVLRIPKCIWDKLYEYQKEGIKWMFERYSVGEGEGGILGDEMGLGKTVQVAGYIASMYHSKLLQSDDENGAGVGIGVLKPTLIVCPTTLIRQWVREINKWWAPLRVIVLHAEGSGIIVETSKRRKKGEDSEYCDDYGLDNDSVYYSGKGKGKSENDNEDRNKYNNAKQKSKGGLGAEGSASKKWQREIEDSGSEDMWEHDAFGWRVRKRKHKHRAYMIQKSGKKLKTKREGHRLSTERDEAICDLIKRVKTEGHVMITSYGGLKQYVEHLKTTKWGYLILDEGHMIKNPGTQVTQAAKQIEAGHRLVVSGTPVQNSLIELWSVFDFVFPGKLGSLEEYIKKVEDPITNGKKGEAGGEGESFGTKRKRTRKILEALSRMIGPYILRREKSMLKELNSGESDDEDVQGKSGTGMEGKGKMRHEEYIVMCGLTDTQKKLYTRFLDGEEMARILSGNLQVLYGIDYLRKVTNHPWLVLMNRQNRPGLNLGDNCQDFRESSSDNIEQGPKKSIETEADLVLNQIEIMDSGKMKALDSLIDDLIVKEMFDGSDSNGNNNATSEDTNNQTSNNKILVFAQTRQMLNIIEKYIVSAKQISYLRLDGTTPLHKRHVLVDTFNNDPTVKIFLLTTRVGGLGLNLASANTVIMYDPDWNPAVDSQAKHRALRISAIDQNNGGAKKIVKIYRLICGGCIEEKILIKQMYKTDLSNSVLESNAAICNDTSETVDENNVKTEYGENKRPKKKKKGDLLFKFKTENIRQLFSLDSDPEHKKSNGYLSNTSNLIITKLQEDYNTQNSTTKLVKFDPIMSSLLKLTTTSRSSSSASSHKNSKAPTPNSKNRKRDKSTGVTSGFDLDIDHHSDCSSNNTSYDEDDVELQFDSGSNSNKECNQDMFKNAVPLNSRRRLNSKVFRSFKDSFIDDKYDARVSQPPGSTRINPIEISNVADTKTTPLAPNAPNAPITTIPTLNHLMSFSLFGQLDLPIFKTYLQKNDTNSSSISNRNGISFSVAELQGKLLDIRNFFMTQCRNHSCLQSTLLKAFTHIAPPSTHLSHSPSIPPPVLSPIGNTGDLLSEINFILDLTSLIANKSKVSIGALGTENVSNKSSTIKSSILFTKKRPVIKSGALPPSLYLSGISGGAGSSSSSSSSSNNNKILWILDKRFW</sequence>
<dbReference type="SUPFAM" id="SSF52540">
    <property type="entry name" value="P-loop containing nucleoside triphosphate hydrolases"/>
    <property type="match status" value="2"/>
</dbReference>
<feature type="region of interest" description="Disordered" evidence="4">
    <location>
        <begin position="64"/>
        <end position="177"/>
    </location>
</feature>
<keyword evidence="8" id="KW-1185">Reference proteome</keyword>
<gene>
    <name evidence="7" type="ORF">AX774_g2070</name>
</gene>
<dbReference type="Proteomes" id="UP000188320">
    <property type="component" value="Unassembled WGS sequence"/>
</dbReference>
<feature type="compositionally biased region" description="Acidic residues" evidence="4">
    <location>
        <begin position="210"/>
        <end position="225"/>
    </location>
</feature>
<reference evidence="8" key="1">
    <citation type="submission" date="2017-01" db="EMBL/GenBank/DDBJ databases">
        <authorList>
            <person name="Wang Y."/>
            <person name="White M."/>
            <person name="Kvist S."/>
            <person name="Moncalvo J.-M."/>
        </authorList>
    </citation>
    <scope>NUCLEOTIDE SEQUENCE [LARGE SCALE GENOMIC DNA]</scope>
    <source>
        <strain evidence="8">COL-18-3</strain>
    </source>
</reference>
<dbReference type="InterPro" id="IPR027417">
    <property type="entry name" value="P-loop_NTPase"/>
</dbReference>
<dbReference type="PANTHER" id="PTHR45629:SF7">
    <property type="entry name" value="DNA EXCISION REPAIR PROTEIN ERCC-6-RELATED"/>
    <property type="match status" value="1"/>
</dbReference>
<dbReference type="PANTHER" id="PTHR45629">
    <property type="entry name" value="SNF2/RAD54 FAMILY MEMBER"/>
    <property type="match status" value="1"/>
</dbReference>
<feature type="compositionally biased region" description="Basic and acidic residues" evidence="4">
    <location>
        <begin position="194"/>
        <end position="209"/>
    </location>
</feature>
<evidence type="ECO:0000256" key="4">
    <source>
        <dbReference type="SAM" id="MobiDB-lite"/>
    </source>
</evidence>
<keyword evidence="2" id="KW-0378">Hydrolase</keyword>
<dbReference type="Gene3D" id="3.40.50.300">
    <property type="entry name" value="P-loop containing nucleotide triphosphate hydrolases"/>
    <property type="match status" value="1"/>
</dbReference>
<dbReference type="SMART" id="SM00490">
    <property type="entry name" value="HELICc"/>
    <property type="match status" value="1"/>
</dbReference>
<feature type="compositionally biased region" description="Basic and acidic residues" evidence="4">
    <location>
        <begin position="78"/>
        <end position="100"/>
    </location>
</feature>
<feature type="compositionally biased region" description="Acidic residues" evidence="4">
    <location>
        <begin position="101"/>
        <end position="118"/>
    </location>
</feature>
<proteinExistence type="predicted"/>
<dbReference type="Pfam" id="PF00271">
    <property type="entry name" value="Helicase_C"/>
    <property type="match status" value="1"/>
</dbReference>
<feature type="compositionally biased region" description="Basic and acidic residues" evidence="4">
    <location>
        <begin position="165"/>
        <end position="176"/>
    </location>
</feature>
<dbReference type="CDD" id="cd18793">
    <property type="entry name" value="SF2_C_SNF"/>
    <property type="match status" value="1"/>
</dbReference>
<dbReference type="Pfam" id="PF00176">
    <property type="entry name" value="SNF2-rel_dom"/>
    <property type="match status" value="2"/>
</dbReference>
<feature type="compositionally biased region" description="Low complexity" evidence="4">
    <location>
        <begin position="1038"/>
        <end position="1048"/>
    </location>
</feature>
<evidence type="ECO:0000313" key="8">
    <source>
        <dbReference type="Proteomes" id="UP000188320"/>
    </source>
</evidence>
<dbReference type="InterPro" id="IPR049730">
    <property type="entry name" value="SNF2/RAD54-like_C"/>
</dbReference>
<dbReference type="SMART" id="SM00487">
    <property type="entry name" value="DEXDc"/>
    <property type="match status" value="1"/>
</dbReference>
<dbReference type="GO" id="GO:0006283">
    <property type="term" value="P:transcription-coupled nucleotide-excision repair"/>
    <property type="evidence" value="ECO:0007669"/>
    <property type="project" value="TreeGrafter"/>
</dbReference>
<feature type="compositionally biased region" description="Basic and acidic residues" evidence="4">
    <location>
        <begin position="119"/>
        <end position="140"/>
    </location>
</feature>
<feature type="region of interest" description="Disordered" evidence="4">
    <location>
        <begin position="371"/>
        <end position="417"/>
    </location>
</feature>
<dbReference type="GO" id="GO:0008094">
    <property type="term" value="F:ATP-dependent activity, acting on DNA"/>
    <property type="evidence" value="ECO:0007669"/>
    <property type="project" value="TreeGrafter"/>
</dbReference>
<evidence type="ECO:0000256" key="1">
    <source>
        <dbReference type="ARBA" id="ARBA00022741"/>
    </source>
</evidence>
<organism evidence="7 8">
    <name type="scientific">Zancudomyces culisetae</name>
    <name type="common">Gut fungus</name>
    <name type="synonym">Smittium culisetae</name>
    <dbReference type="NCBI Taxonomy" id="1213189"/>
    <lineage>
        <taxon>Eukaryota</taxon>
        <taxon>Fungi</taxon>
        <taxon>Fungi incertae sedis</taxon>
        <taxon>Zoopagomycota</taxon>
        <taxon>Kickxellomycotina</taxon>
        <taxon>Harpellomycetes</taxon>
        <taxon>Harpellales</taxon>
        <taxon>Legeriomycetaceae</taxon>
        <taxon>Zancudomyces</taxon>
    </lineage>
</organism>
<feature type="region of interest" description="Disordered" evidence="4">
    <location>
        <begin position="1038"/>
        <end position="1078"/>
    </location>
</feature>
<dbReference type="InterPro" id="IPR014001">
    <property type="entry name" value="Helicase_ATP-bd"/>
</dbReference>
<dbReference type="GO" id="GO:0005634">
    <property type="term" value="C:nucleus"/>
    <property type="evidence" value="ECO:0007669"/>
    <property type="project" value="TreeGrafter"/>
</dbReference>
<feature type="domain" description="Helicase C-terminal" evidence="6">
    <location>
        <begin position="760"/>
        <end position="939"/>
    </location>
</feature>
<keyword evidence="1" id="KW-0547">Nucleotide-binding</keyword>
<feature type="region of interest" description="Disordered" evidence="4">
    <location>
        <begin position="621"/>
        <end position="642"/>
    </location>
</feature>
<evidence type="ECO:0000259" key="5">
    <source>
        <dbReference type="PROSITE" id="PS51192"/>
    </source>
</evidence>
<evidence type="ECO:0000256" key="3">
    <source>
        <dbReference type="ARBA" id="ARBA00022840"/>
    </source>
</evidence>
<evidence type="ECO:0000256" key="2">
    <source>
        <dbReference type="ARBA" id="ARBA00022801"/>
    </source>
</evidence>
<dbReference type="EMBL" id="LSSK01000203">
    <property type="protein sequence ID" value="OMH84396.1"/>
    <property type="molecule type" value="Genomic_DNA"/>
</dbReference>
<feature type="domain" description="Helicase ATP-binding" evidence="5">
    <location>
        <begin position="254"/>
        <end position="557"/>
    </location>
</feature>
<dbReference type="GO" id="GO:0016787">
    <property type="term" value="F:hydrolase activity"/>
    <property type="evidence" value="ECO:0007669"/>
    <property type="project" value="UniProtKB-KW"/>
</dbReference>
<dbReference type="OrthoDB" id="413460at2759"/>
<dbReference type="InterPro" id="IPR038718">
    <property type="entry name" value="SNF2-like_sf"/>
</dbReference>
<dbReference type="GO" id="GO:0005524">
    <property type="term" value="F:ATP binding"/>
    <property type="evidence" value="ECO:0007669"/>
    <property type="project" value="InterPro"/>
</dbReference>
<name>A0A1R1PTS3_ZANCU</name>
<accession>A0A1R1PTS3</accession>
<dbReference type="InterPro" id="IPR050496">
    <property type="entry name" value="SNF2_RAD54_helicase_repair"/>
</dbReference>
<evidence type="ECO:0000259" key="6">
    <source>
        <dbReference type="PROSITE" id="PS51194"/>
    </source>
</evidence>
<protein>
    <submittedName>
        <fullName evidence="7">DNA repair protein rhp26</fullName>
    </submittedName>
</protein>
<dbReference type="PROSITE" id="PS51192">
    <property type="entry name" value="HELICASE_ATP_BIND_1"/>
    <property type="match status" value="1"/>
</dbReference>
<evidence type="ECO:0000313" key="7">
    <source>
        <dbReference type="EMBL" id="OMH84396.1"/>
    </source>
</evidence>